<gene>
    <name evidence="5" type="ORF">E1298_28285</name>
</gene>
<name>A0A4R5B0U2_9ACTN</name>
<dbReference type="PRINTS" id="PR00081">
    <property type="entry name" value="GDHRDH"/>
</dbReference>
<dbReference type="EMBL" id="SMKU01000181">
    <property type="protein sequence ID" value="TDD79201.1"/>
    <property type="molecule type" value="Genomic_DNA"/>
</dbReference>
<dbReference type="PRINTS" id="PR00080">
    <property type="entry name" value="SDRFAMILY"/>
</dbReference>
<organism evidence="5 6">
    <name type="scientific">Actinomadura rubrisoli</name>
    <dbReference type="NCBI Taxonomy" id="2530368"/>
    <lineage>
        <taxon>Bacteria</taxon>
        <taxon>Bacillati</taxon>
        <taxon>Actinomycetota</taxon>
        <taxon>Actinomycetes</taxon>
        <taxon>Streptosporangiales</taxon>
        <taxon>Thermomonosporaceae</taxon>
        <taxon>Actinomadura</taxon>
    </lineage>
</organism>
<proteinExistence type="inferred from homology"/>
<keyword evidence="2" id="KW-0560">Oxidoreductase</keyword>
<protein>
    <submittedName>
        <fullName evidence="5">NAD(P)-dependent oxidoreductase</fullName>
    </submittedName>
</protein>
<dbReference type="Gene3D" id="3.40.50.720">
    <property type="entry name" value="NAD(P)-binding Rossmann-like Domain"/>
    <property type="match status" value="1"/>
</dbReference>
<dbReference type="FunFam" id="3.40.50.720:FF:000084">
    <property type="entry name" value="Short-chain dehydrogenase reductase"/>
    <property type="match status" value="1"/>
</dbReference>
<dbReference type="CDD" id="cd05233">
    <property type="entry name" value="SDR_c"/>
    <property type="match status" value="1"/>
</dbReference>
<dbReference type="OrthoDB" id="5173603at2"/>
<dbReference type="AlphaFoldDB" id="A0A4R5B0U2"/>
<dbReference type="Proteomes" id="UP000294513">
    <property type="component" value="Unassembled WGS sequence"/>
</dbReference>
<evidence type="ECO:0000256" key="4">
    <source>
        <dbReference type="RuleBase" id="RU000363"/>
    </source>
</evidence>
<accession>A0A4R5B0U2</accession>
<comment type="caution">
    <text evidence="5">The sequence shown here is derived from an EMBL/GenBank/DDBJ whole genome shotgun (WGS) entry which is preliminary data.</text>
</comment>
<evidence type="ECO:0000313" key="5">
    <source>
        <dbReference type="EMBL" id="TDD79201.1"/>
    </source>
</evidence>
<dbReference type="Pfam" id="PF00106">
    <property type="entry name" value="adh_short"/>
    <property type="match status" value="1"/>
</dbReference>
<dbReference type="RefSeq" id="WP_131898548.1">
    <property type="nucleotide sequence ID" value="NZ_SMKU01000181.1"/>
</dbReference>
<dbReference type="NCBIfam" id="NF009467">
    <property type="entry name" value="PRK12826.1-3"/>
    <property type="match status" value="1"/>
</dbReference>
<dbReference type="InterPro" id="IPR023985">
    <property type="entry name" value="SDR_subfam_1"/>
</dbReference>
<evidence type="ECO:0000256" key="1">
    <source>
        <dbReference type="ARBA" id="ARBA00006484"/>
    </source>
</evidence>
<dbReference type="PANTHER" id="PTHR24321:SF8">
    <property type="entry name" value="ESTRADIOL 17-BETA-DEHYDROGENASE 8-RELATED"/>
    <property type="match status" value="1"/>
</dbReference>
<dbReference type="InterPro" id="IPR036291">
    <property type="entry name" value="NAD(P)-bd_dom_sf"/>
</dbReference>
<sequence>MGDISGKVVFITGAARGQGRSHAVRFAAAGADVAILDICGPVSEHVPYPPATPDDLAETVKQISGYDVGMVARQADVREFAQVKSVVDEALSVFGRIDVVVANAGIYTCDWVWEVPESAWDATVDTNLKGLWNTVRAVVPAMISAGRGGSIIITSAESAVRGHPLIGHYAATKMGQIGLMKSLATELAPYSIRVNTVNPLAVNTPMTTGPAGARITETLMRLRPGLSGADDMGWVEPDDVSDVVLYLASEKAQGITGVQLPVEPKAAGDPPS</sequence>
<dbReference type="GO" id="GO:0016491">
    <property type="term" value="F:oxidoreductase activity"/>
    <property type="evidence" value="ECO:0007669"/>
    <property type="project" value="UniProtKB-KW"/>
</dbReference>
<dbReference type="SUPFAM" id="SSF51735">
    <property type="entry name" value="NAD(P)-binding Rossmann-fold domains"/>
    <property type="match status" value="1"/>
</dbReference>
<dbReference type="PANTHER" id="PTHR24321">
    <property type="entry name" value="DEHYDROGENASES, SHORT CHAIN"/>
    <property type="match status" value="1"/>
</dbReference>
<evidence type="ECO:0000256" key="2">
    <source>
        <dbReference type="ARBA" id="ARBA00023002"/>
    </source>
</evidence>
<keyword evidence="6" id="KW-1185">Reference proteome</keyword>
<reference evidence="5 6" key="1">
    <citation type="submission" date="2019-03" db="EMBL/GenBank/DDBJ databases">
        <title>Draft genome sequences of novel Actinobacteria.</title>
        <authorList>
            <person name="Sahin N."/>
            <person name="Ay H."/>
            <person name="Saygin H."/>
        </authorList>
    </citation>
    <scope>NUCLEOTIDE SEQUENCE [LARGE SCALE GENOMIC DNA]</scope>
    <source>
        <strain evidence="5 6">H3C3</strain>
    </source>
</reference>
<comment type="similarity">
    <text evidence="1 4">Belongs to the short-chain dehydrogenases/reductases (SDR) family.</text>
</comment>
<dbReference type="NCBIfam" id="TIGR03971">
    <property type="entry name" value="SDR_subfam_1"/>
    <property type="match status" value="1"/>
</dbReference>
<dbReference type="InterPro" id="IPR002347">
    <property type="entry name" value="SDR_fam"/>
</dbReference>
<evidence type="ECO:0000256" key="3">
    <source>
        <dbReference type="ARBA" id="ARBA00023027"/>
    </source>
</evidence>
<keyword evidence="3" id="KW-0520">NAD</keyword>
<evidence type="ECO:0000313" key="6">
    <source>
        <dbReference type="Proteomes" id="UP000294513"/>
    </source>
</evidence>